<dbReference type="EMBL" id="CADIKF010000033">
    <property type="protein sequence ID" value="CAB3763123.1"/>
    <property type="molecule type" value="Genomic_DNA"/>
</dbReference>
<dbReference type="Proteomes" id="UP000494329">
    <property type="component" value="Unassembled WGS sequence"/>
</dbReference>
<sequence length="53" mass="6279">MHATHARVAFACVPEDLKDEFGYFYEILIFYFTNEIMSNVEATIMDISYRHVE</sequence>
<evidence type="ECO:0000313" key="1">
    <source>
        <dbReference type="EMBL" id="CAB3763123.1"/>
    </source>
</evidence>
<gene>
    <name evidence="1" type="ORF">LMG29739_04037</name>
</gene>
<protein>
    <submittedName>
        <fullName evidence="1">Uncharacterized protein</fullName>
    </submittedName>
</protein>
<name>A0A6J5E9T3_9BURK</name>
<dbReference type="AlphaFoldDB" id="A0A6J5E9T3"/>
<organism evidence="1 2">
    <name type="scientific">Paraburkholderia solisilvae</name>
    <dbReference type="NCBI Taxonomy" id="624376"/>
    <lineage>
        <taxon>Bacteria</taxon>
        <taxon>Pseudomonadati</taxon>
        <taxon>Pseudomonadota</taxon>
        <taxon>Betaproteobacteria</taxon>
        <taxon>Burkholderiales</taxon>
        <taxon>Burkholderiaceae</taxon>
        <taxon>Paraburkholderia</taxon>
    </lineage>
</organism>
<keyword evidence="2" id="KW-1185">Reference proteome</keyword>
<reference evidence="1 2" key="1">
    <citation type="submission" date="2020-04" db="EMBL/GenBank/DDBJ databases">
        <authorList>
            <person name="De Canck E."/>
        </authorList>
    </citation>
    <scope>NUCLEOTIDE SEQUENCE [LARGE SCALE GENOMIC DNA]</scope>
    <source>
        <strain evidence="1 2">LMG 29739</strain>
    </source>
</reference>
<evidence type="ECO:0000313" key="2">
    <source>
        <dbReference type="Proteomes" id="UP000494329"/>
    </source>
</evidence>
<accession>A0A6J5E9T3</accession>
<proteinExistence type="predicted"/>